<dbReference type="InterPro" id="IPR008847">
    <property type="entry name" value="Suf"/>
</dbReference>
<keyword evidence="3" id="KW-0539">Nucleus</keyword>
<name>A0A1Y5IBH9_OSTTA</name>
<dbReference type="Pfam" id="PF05843">
    <property type="entry name" value="Suf"/>
    <property type="match status" value="1"/>
</dbReference>
<dbReference type="Pfam" id="PF02037">
    <property type="entry name" value="SAP"/>
    <property type="match status" value="1"/>
</dbReference>
<keyword evidence="2" id="KW-0677">Repeat</keyword>
<evidence type="ECO:0000313" key="6">
    <source>
        <dbReference type="EMBL" id="OUS46939.1"/>
    </source>
</evidence>
<feature type="compositionally biased region" description="Basic and acidic residues" evidence="4">
    <location>
        <begin position="347"/>
        <end position="356"/>
    </location>
</feature>
<dbReference type="SMART" id="SM00513">
    <property type="entry name" value="SAP"/>
    <property type="match status" value="1"/>
</dbReference>
<dbReference type="InterPro" id="IPR011990">
    <property type="entry name" value="TPR-like_helical_dom_sf"/>
</dbReference>
<dbReference type="InterPro" id="IPR013507">
    <property type="entry name" value="DNA_mismatch_S5_2-like"/>
</dbReference>
<dbReference type="CDD" id="cd00782">
    <property type="entry name" value="MutL_Trans"/>
    <property type="match status" value="1"/>
</dbReference>
<feature type="region of interest" description="Disordered" evidence="4">
    <location>
        <begin position="1406"/>
        <end position="1432"/>
    </location>
</feature>
<dbReference type="Gene3D" id="3.30.565.10">
    <property type="entry name" value="Histidine kinase-like ATPase, C-terminal domain"/>
    <property type="match status" value="1"/>
</dbReference>
<dbReference type="InterPro" id="IPR014790">
    <property type="entry name" value="MutL_C"/>
</dbReference>
<dbReference type="Gene3D" id="1.25.40.1040">
    <property type="match status" value="2"/>
</dbReference>
<dbReference type="Gene3D" id="3.30.1370.100">
    <property type="entry name" value="MutL, C-terminal domain, regulatory subdomain"/>
    <property type="match status" value="1"/>
</dbReference>
<dbReference type="SUPFAM" id="SSF55874">
    <property type="entry name" value="ATPase domain of HSP90 chaperone/DNA topoisomerase II/histidine kinase"/>
    <property type="match status" value="1"/>
</dbReference>
<dbReference type="SMART" id="SM00386">
    <property type="entry name" value="HAT"/>
    <property type="match status" value="9"/>
</dbReference>
<dbReference type="SUPFAM" id="SSF48452">
    <property type="entry name" value="TPR-like"/>
    <property type="match status" value="2"/>
</dbReference>
<organism evidence="6">
    <name type="scientific">Ostreococcus tauri</name>
    <name type="common">Marine green alga</name>
    <dbReference type="NCBI Taxonomy" id="70448"/>
    <lineage>
        <taxon>Eukaryota</taxon>
        <taxon>Viridiplantae</taxon>
        <taxon>Chlorophyta</taxon>
        <taxon>Mamiellophyceae</taxon>
        <taxon>Mamiellales</taxon>
        <taxon>Bathycoccaceae</taxon>
        <taxon>Ostreococcus</taxon>
    </lineage>
</organism>
<dbReference type="PANTHER" id="PTHR19980">
    <property type="entry name" value="RNA CLEAVAGE STIMULATION FACTOR"/>
    <property type="match status" value="1"/>
</dbReference>
<dbReference type="SUPFAM" id="SSF54211">
    <property type="entry name" value="Ribosomal protein S5 domain 2-like"/>
    <property type="match status" value="1"/>
</dbReference>
<evidence type="ECO:0000256" key="4">
    <source>
        <dbReference type="SAM" id="MobiDB-lite"/>
    </source>
</evidence>
<dbReference type="Pfam" id="PF08676">
    <property type="entry name" value="MutL_C"/>
    <property type="match status" value="1"/>
</dbReference>
<reference evidence="6" key="1">
    <citation type="submission" date="2017-04" db="EMBL/GenBank/DDBJ databases">
        <title>Population genomics of picophytoplankton unveils novel chromosome hypervariability.</title>
        <authorList>
            <consortium name="DOE Joint Genome Institute"/>
            <person name="Blanc-Mathieu R."/>
            <person name="Krasovec M."/>
            <person name="Hebrard M."/>
            <person name="Yau S."/>
            <person name="Desgranges E."/>
            <person name="Martin J."/>
            <person name="Schackwitz W."/>
            <person name="Kuo A."/>
            <person name="Salin G."/>
            <person name="Donnadieu C."/>
            <person name="Desdevises Y."/>
            <person name="Sanchez-Ferandin S."/>
            <person name="Moreau H."/>
            <person name="Rivals E."/>
            <person name="Grigoriev I.V."/>
            <person name="Grimsley N."/>
            <person name="Eyre-Walker A."/>
            <person name="Piganeau G."/>
        </authorList>
    </citation>
    <scope>NUCLEOTIDE SEQUENCE [LARGE SCALE GENOMIC DNA]</scope>
    <source>
        <strain evidence="6">RCC 1115</strain>
    </source>
</reference>
<feature type="domain" description="SAP" evidence="5">
    <location>
        <begin position="700"/>
        <end position="734"/>
    </location>
</feature>
<dbReference type="InterPro" id="IPR036890">
    <property type="entry name" value="HATPase_C_sf"/>
</dbReference>
<dbReference type="Gene3D" id="3.30.230.10">
    <property type="match status" value="1"/>
</dbReference>
<dbReference type="InterPro" id="IPR003034">
    <property type="entry name" value="SAP_dom"/>
</dbReference>
<dbReference type="InterPro" id="IPR003107">
    <property type="entry name" value="HAT"/>
</dbReference>
<evidence type="ECO:0000256" key="3">
    <source>
        <dbReference type="ARBA" id="ARBA00023242"/>
    </source>
</evidence>
<accession>A0A1Y5IBH9</accession>
<dbReference type="Gene3D" id="1.10.720.30">
    <property type="entry name" value="SAP domain"/>
    <property type="match status" value="1"/>
</dbReference>
<dbReference type="Gene3D" id="3.30.1540.20">
    <property type="entry name" value="MutL, C-terminal domain, dimerisation subdomain"/>
    <property type="match status" value="1"/>
</dbReference>
<dbReference type="GO" id="GO:0030983">
    <property type="term" value="F:mismatched DNA binding"/>
    <property type="evidence" value="ECO:0007669"/>
    <property type="project" value="InterPro"/>
</dbReference>
<feature type="region of interest" description="Disordered" evidence="4">
    <location>
        <begin position="347"/>
        <end position="373"/>
    </location>
</feature>
<dbReference type="InterPro" id="IPR042121">
    <property type="entry name" value="MutL_C_regsub"/>
</dbReference>
<dbReference type="PROSITE" id="PS50800">
    <property type="entry name" value="SAP"/>
    <property type="match status" value="1"/>
</dbReference>
<dbReference type="InterPro" id="IPR020568">
    <property type="entry name" value="Ribosomal_Su5_D2-typ_SF"/>
</dbReference>
<dbReference type="InterPro" id="IPR037198">
    <property type="entry name" value="MutL_C_sf"/>
</dbReference>
<dbReference type="eggNOG" id="KOG1914">
    <property type="taxonomic scope" value="Eukaryota"/>
</dbReference>
<dbReference type="GO" id="GO:0005524">
    <property type="term" value="F:ATP binding"/>
    <property type="evidence" value="ECO:0007669"/>
    <property type="project" value="InterPro"/>
</dbReference>
<dbReference type="GO" id="GO:0006298">
    <property type="term" value="P:mismatch repair"/>
    <property type="evidence" value="ECO:0007669"/>
    <property type="project" value="InterPro"/>
</dbReference>
<dbReference type="EMBL" id="KZ155780">
    <property type="protein sequence ID" value="OUS46939.1"/>
    <property type="molecule type" value="Genomic_DNA"/>
</dbReference>
<dbReference type="InterPro" id="IPR045243">
    <property type="entry name" value="Rna14-like"/>
</dbReference>
<dbReference type="SUPFAM" id="SSF118116">
    <property type="entry name" value="DNA mismatch repair protein MutL"/>
    <property type="match status" value="1"/>
</dbReference>
<evidence type="ECO:0000259" key="5">
    <source>
        <dbReference type="PROSITE" id="PS50800"/>
    </source>
</evidence>
<protein>
    <recommendedName>
        <fullName evidence="5">SAP domain-containing protein</fullName>
    </recommendedName>
</protein>
<dbReference type="InterPro" id="IPR014721">
    <property type="entry name" value="Ribsml_uS5_D2-typ_fold_subgr"/>
</dbReference>
<dbReference type="SMART" id="SM01340">
    <property type="entry name" value="DNA_mis_repair"/>
    <property type="match status" value="1"/>
</dbReference>
<evidence type="ECO:0000256" key="2">
    <source>
        <dbReference type="ARBA" id="ARBA00022737"/>
    </source>
</evidence>
<dbReference type="InterPro" id="IPR036361">
    <property type="entry name" value="SAP_dom_sf"/>
</dbReference>
<evidence type="ECO:0000256" key="1">
    <source>
        <dbReference type="ARBA" id="ARBA00004123"/>
    </source>
</evidence>
<dbReference type="SMART" id="SM00853">
    <property type="entry name" value="MutL_C"/>
    <property type="match status" value="1"/>
</dbReference>
<proteinExistence type="predicted"/>
<dbReference type="InterPro" id="IPR042120">
    <property type="entry name" value="MutL_C_dimsub"/>
</dbReference>
<dbReference type="PANTHER" id="PTHR19980:SF0">
    <property type="entry name" value="CLEAVAGE STIMULATION FACTOR SUBUNIT 3"/>
    <property type="match status" value="1"/>
</dbReference>
<dbReference type="GO" id="GO:0005634">
    <property type="term" value="C:nucleus"/>
    <property type="evidence" value="ECO:0007669"/>
    <property type="project" value="UniProtKB-SubCell"/>
</dbReference>
<dbReference type="GO" id="GO:0003729">
    <property type="term" value="F:mRNA binding"/>
    <property type="evidence" value="ECO:0007669"/>
    <property type="project" value="TreeGrafter"/>
</dbReference>
<sequence>MRPIARMRDVDARRATGDASTRLIQIVARAVKNALDARARTISVEVGVRDVITMLCADDGEGMTRESARELVWAFGEPNGAARGATRQANRRRGRALSTIVAQCERVEIATRANNECETTTIRATRAAGVECGSGAFDEKWSTTVKCVGVFAANSIAAARTREDVRKGALERELKSIVFHACLLRPELSMNVIMNGRAVERVSGDRESVLDGLRRAYGDEVVGWLRMVDYESEDAKWRVRGYVTPADRRLGSSDMQLVYVNGDHIIGKVDALHREMIRIEADAFLGDGARNAGKGYPGFLIAIDCPDDSYEVTYDPSRTLIEFDDWDTMFSHLRQAIVHEQCWPIREEPSSEKEPSPQEPPPPVLRRGTFSQTSKRERCDDACCVSTNGPFSRAMLRHRNSLDSAPPVPHPSIMETWINPVFDAPEVPILTIEKTPSNSRLRAPATLERAALEKARVIDQVGKKFIISTVDDCIVAFDQHACDERIGLEELWATILNPNKHVPTQETKSPALWATPMSVNEFDALENNAHNVRRWGWDWKTDDGGNGKQETMIYLTRVPTIRGTTLGGDALRQYLYELTSTSSSSTHAPRPLHRLLASKACRGAIMFGDTLNPHECECIIKALRFTQMPFACAHGRPTCAPLARIPSRSLPSARADIPHIRAWIRKRSESLAVHFSGTLRFLHTRARVFAVAMGDTKPALMRLKIADLRARCAESGLDEDGTKADLVERLLSGTAEHARAKESAEKSVVANEETLTEAAKEACESEPSSPTDVDVVVGDHDELLEHLRENPSDGAGWERCARIARAMTIPSARPLFDAITEQFPRSSLAWCWYVDAEIERSESGTPDDEAIRGIFGKCLIPCPSALLWRRYASYMASTQDVTTEEGVNTMKSVYEYSIDIVGEDADAADLWLDYCQFLRNTEATLIVTDVQVEQAPSARDMIVRRTYQKAILVPMHKLDMVYKSYEAFEQEKNKTLAKALLLELAPKLLLTRTALGKRKKVIDGVVVGAVCVDPVQRGADGSASVVCPRFNASGCAGCDCVHECKYCGSSLHGAKDCATKQYTLLAPDLKQCAAKWAEVIEFEKTNAQRLEGSTPSDGSPQLFARIKHAYELAGLSLGETPEFWLEYAHWHEVEGRTDDAADVLQRGREALPYCTLLVFAAADLEETRGDVDACKKVYETVLDAYESYATEAAERGEEVTMPADTILAYCEYIRACRRAEDQASSRKAFMRARKAHGATWEIYATAATIEWSYDKADKPARNIFELGLKNFLSVPAYVERYAEFLIGINDIANVRALFGRALSESPSTKIWDMFVDFERSHGTMDTILDAESRRNAACGAMDLKTNLLNALLGRHMCMDIRAASAEYCDYFASLGAVVPMNKAEASRVSFASLRAERLAREAMIAAVPAPSAPKGTPKRKPPPPPPVEKTKLTGQLGKFFSSLPGPVAFSKFPPPRVDAVLDAIKRTDLSEEAIAGYLSKMGYQGGEKRKAIELIDDPALTASRAAASARPPAKDVFRSRQVRTTHLFHHGIDHVSVVQIEILRRLIPSNPLAVHEKSHHVWLQRLSLTVVHTFS</sequence>
<dbReference type="Proteomes" id="UP000195557">
    <property type="component" value="Unassembled WGS sequence"/>
</dbReference>
<comment type="subcellular location">
    <subcellularLocation>
        <location evidence="1">Nucleus</location>
    </subcellularLocation>
</comment>
<gene>
    <name evidence="6" type="ORF">BE221DRAFT_212196</name>
</gene>
<dbReference type="Pfam" id="PF13589">
    <property type="entry name" value="HATPase_c_3"/>
    <property type="match status" value="1"/>
</dbReference>
<dbReference type="GO" id="GO:0031124">
    <property type="term" value="P:mRNA 3'-end processing"/>
    <property type="evidence" value="ECO:0007669"/>
    <property type="project" value="InterPro"/>
</dbReference>